<dbReference type="Proteomes" id="UP000092321">
    <property type="component" value="Unassembled WGS sequence"/>
</dbReference>
<keyword evidence="4" id="KW-0240">DNA-directed RNA polymerase</keyword>
<dbReference type="AlphaFoldDB" id="A0A1B7TJ60"/>
<dbReference type="InterPro" id="IPR005574">
    <property type="entry name" value="Rpb4/RPC9"/>
</dbReference>
<proteinExistence type="inferred from homology"/>
<dbReference type="Pfam" id="PF03874">
    <property type="entry name" value="RNA_pol_Rpb4"/>
    <property type="match status" value="1"/>
</dbReference>
<dbReference type="SUPFAM" id="SSF47819">
    <property type="entry name" value="HRDC-like"/>
    <property type="match status" value="1"/>
</dbReference>
<comment type="subcellular location">
    <subcellularLocation>
        <location evidence="1">Nucleus</location>
    </subcellularLocation>
</comment>
<comment type="caution">
    <text evidence="7">The sequence shown here is derived from an EMBL/GenBank/DDBJ whole genome shotgun (WGS) entry which is preliminary data.</text>
</comment>
<evidence type="ECO:0000256" key="1">
    <source>
        <dbReference type="ARBA" id="ARBA00004123"/>
    </source>
</evidence>
<dbReference type="GO" id="GO:0005666">
    <property type="term" value="C:RNA polymerase III complex"/>
    <property type="evidence" value="ECO:0007669"/>
    <property type="project" value="InterPro"/>
</dbReference>
<protein>
    <recommendedName>
        <fullName evidence="3">DNA-directed RNA polymerase III subunit RPC9</fullName>
    </recommendedName>
</protein>
<organism evidence="7 8">
    <name type="scientific">Hanseniaspora valbyensis NRRL Y-1626</name>
    <dbReference type="NCBI Taxonomy" id="766949"/>
    <lineage>
        <taxon>Eukaryota</taxon>
        <taxon>Fungi</taxon>
        <taxon>Dikarya</taxon>
        <taxon>Ascomycota</taxon>
        <taxon>Saccharomycotina</taxon>
        <taxon>Saccharomycetes</taxon>
        <taxon>Saccharomycodales</taxon>
        <taxon>Saccharomycodaceae</taxon>
        <taxon>Hanseniaspora</taxon>
    </lineage>
</organism>
<comment type="similarity">
    <text evidence="2">Belongs to the eukaryotic RPC9 RNA polymerase subunit family.</text>
</comment>
<name>A0A1B7TJ60_9ASCO</name>
<dbReference type="InterPro" id="IPR038324">
    <property type="entry name" value="Rpb4/RPC9_sf"/>
</dbReference>
<dbReference type="PANTHER" id="PTHR15561">
    <property type="entry name" value="CALCITONIN GENE-RELATED PEPTIDE-RECEPTOR COMPONENT PROTEIN"/>
    <property type="match status" value="1"/>
</dbReference>
<evidence type="ECO:0000313" key="8">
    <source>
        <dbReference type="Proteomes" id="UP000092321"/>
    </source>
</evidence>
<evidence type="ECO:0000256" key="2">
    <source>
        <dbReference type="ARBA" id="ARBA00006898"/>
    </source>
</evidence>
<dbReference type="InterPro" id="IPR038846">
    <property type="entry name" value="RPC9"/>
</dbReference>
<dbReference type="GO" id="GO:0000166">
    <property type="term" value="F:nucleotide binding"/>
    <property type="evidence" value="ECO:0007669"/>
    <property type="project" value="InterPro"/>
</dbReference>
<evidence type="ECO:0000256" key="3">
    <source>
        <dbReference type="ARBA" id="ARBA00016672"/>
    </source>
</evidence>
<dbReference type="EMBL" id="LXPE01000002">
    <property type="protein sequence ID" value="OBA28766.1"/>
    <property type="molecule type" value="Genomic_DNA"/>
</dbReference>
<keyword evidence="6" id="KW-0539">Nucleus</keyword>
<dbReference type="OrthoDB" id="1746530at2759"/>
<dbReference type="InterPro" id="IPR010997">
    <property type="entry name" value="HRDC-like_sf"/>
</dbReference>
<keyword evidence="5" id="KW-0804">Transcription</keyword>
<dbReference type="PANTHER" id="PTHR15561:SF0">
    <property type="entry name" value="DNA-DIRECTED RNA POLYMERASE III SUBUNIT RPC9"/>
    <property type="match status" value="1"/>
</dbReference>
<keyword evidence="8" id="KW-1185">Reference proteome</keyword>
<gene>
    <name evidence="7" type="ORF">HANVADRAFT_83472</name>
</gene>
<reference evidence="8" key="1">
    <citation type="journal article" date="2016" name="Proc. Natl. Acad. Sci. U.S.A.">
        <title>Comparative genomics of biotechnologically important yeasts.</title>
        <authorList>
            <person name="Riley R."/>
            <person name="Haridas S."/>
            <person name="Wolfe K.H."/>
            <person name="Lopes M.R."/>
            <person name="Hittinger C.T."/>
            <person name="Goeker M."/>
            <person name="Salamov A.A."/>
            <person name="Wisecaver J.H."/>
            <person name="Long T.M."/>
            <person name="Calvey C.H."/>
            <person name="Aerts A.L."/>
            <person name="Barry K.W."/>
            <person name="Choi C."/>
            <person name="Clum A."/>
            <person name="Coughlan A.Y."/>
            <person name="Deshpande S."/>
            <person name="Douglass A.P."/>
            <person name="Hanson S.J."/>
            <person name="Klenk H.-P."/>
            <person name="LaButti K.M."/>
            <person name="Lapidus A."/>
            <person name="Lindquist E.A."/>
            <person name="Lipzen A.M."/>
            <person name="Meier-Kolthoff J.P."/>
            <person name="Ohm R.A."/>
            <person name="Otillar R.P."/>
            <person name="Pangilinan J.L."/>
            <person name="Peng Y."/>
            <person name="Rokas A."/>
            <person name="Rosa C.A."/>
            <person name="Scheuner C."/>
            <person name="Sibirny A.A."/>
            <person name="Slot J.C."/>
            <person name="Stielow J.B."/>
            <person name="Sun H."/>
            <person name="Kurtzman C.P."/>
            <person name="Blackwell M."/>
            <person name="Grigoriev I.V."/>
            <person name="Jeffries T.W."/>
        </authorList>
    </citation>
    <scope>NUCLEOTIDE SEQUENCE [LARGE SCALE GENOMIC DNA]</scope>
    <source>
        <strain evidence="8">NRRL Y-1626</strain>
    </source>
</reference>
<dbReference type="Gene3D" id="1.20.1250.40">
    <property type="match status" value="1"/>
</dbReference>
<evidence type="ECO:0000256" key="5">
    <source>
        <dbReference type="ARBA" id="ARBA00023163"/>
    </source>
</evidence>
<evidence type="ECO:0000313" key="7">
    <source>
        <dbReference type="EMBL" id="OBA28766.1"/>
    </source>
</evidence>
<evidence type="ECO:0000256" key="4">
    <source>
        <dbReference type="ARBA" id="ARBA00022478"/>
    </source>
</evidence>
<dbReference type="GO" id="GO:0006384">
    <property type="term" value="P:transcription initiation at RNA polymerase III promoter"/>
    <property type="evidence" value="ECO:0007669"/>
    <property type="project" value="InterPro"/>
</dbReference>
<evidence type="ECO:0000256" key="6">
    <source>
        <dbReference type="ARBA" id="ARBA00023242"/>
    </source>
</evidence>
<sequence>MKIEEVRSASLSDYEVFKHLVQEVTTKDVRDNNKLKKIRLPYEYKKITSGVISYLSKNKTTSFDDSTNWNPITMPKYDDTKFIEILTELNDKTNGKLFKWEKLQLINTTPKSMVEVFAIVEECDNRLDESEIEAIINVFSSLTKSLSK</sequence>
<accession>A0A1B7TJ60</accession>